<evidence type="ECO:0000313" key="1">
    <source>
        <dbReference type="EMBL" id="OOK65582.1"/>
    </source>
</evidence>
<comment type="caution">
    <text evidence="1">The sequence shown here is derived from an EMBL/GenBank/DDBJ whole genome shotgun (WGS) entry which is preliminary data.</text>
</comment>
<organism evidence="1 2">
    <name type="scientific">Mycobacterium kansasii</name>
    <dbReference type="NCBI Taxonomy" id="1768"/>
    <lineage>
        <taxon>Bacteria</taxon>
        <taxon>Bacillati</taxon>
        <taxon>Actinomycetota</taxon>
        <taxon>Actinomycetes</taxon>
        <taxon>Mycobacteriales</taxon>
        <taxon>Mycobacteriaceae</taxon>
        <taxon>Mycobacterium</taxon>
    </lineage>
</organism>
<proteinExistence type="predicted"/>
<dbReference type="Proteomes" id="UP000189229">
    <property type="component" value="Unassembled WGS sequence"/>
</dbReference>
<protein>
    <submittedName>
        <fullName evidence="1">Uncharacterized protein</fullName>
    </submittedName>
</protein>
<dbReference type="EMBL" id="MVBM01000010">
    <property type="protein sequence ID" value="OOK65582.1"/>
    <property type="molecule type" value="Genomic_DNA"/>
</dbReference>
<dbReference type="AlphaFoldDB" id="A0A1V3WFE0"/>
<evidence type="ECO:0000313" key="2">
    <source>
        <dbReference type="Proteomes" id="UP000189229"/>
    </source>
</evidence>
<reference evidence="1 2" key="1">
    <citation type="submission" date="2017-02" db="EMBL/GenBank/DDBJ databases">
        <title>Complete genome sequences of Mycobacterium kansasii strains isolated from rhesus macaques.</title>
        <authorList>
            <person name="Panda A."/>
            <person name="Nagaraj S."/>
            <person name="Zhao X."/>
            <person name="Tettelin H."/>
            <person name="Detolla L.J."/>
        </authorList>
    </citation>
    <scope>NUCLEOTIDE SEQUENCE [LARGE SCALE GENOMIC DNA]</scope>
    <source>
        <strain evidence="1 2">11-3813</strain>
    </source>
</reference>
<name>A0A1V3WFE0_MYCKA</name>
<accession>A0A1V3WFE0</accession>
<gene>
    <name evidence="1" type="ORF">BZL30_8596</name>
</gene>
<sequence length="51" mass="5787">MIIGEPPDGRRVANSPRCRWSPSCEHRGYRTGFTRRCRRVVSSDRVVGAVV</sequence>